<accession>A0A2X4X155</accession>
<dbReference type="GO" id="GO:0003677">
    <property type="term" value="F:DNA binding"/>
    <property type="evidence" value="ECO:0007669"/>
    <property type="project" value="InterPro"/>
</dbReference>
<evidence type="ECO:0000313" key="3">
    <source>
        <dbReference type="Proteomes" id="UP000249134"/>
    </source>
</evidence>
<dbReference type="CDD" id="cd00093">
    <property type="entry name" value="HTH_XRE"/>
    <property type="match status" value="1"/>
</dbReference>
<name>A0A2X4X155_LEDLE</name>
<reference evidence="2 3" key="1">
    <citation type="submission" date="2018-06" db="EMBL/GenBank/DDBJ databases">
        <authorList>
            <consortium name="Pathogen Informatics"/>
            <person name="Doyle S."/>
        </authorList>
    </citation>
    <scope>NUCLEOTIDE SEQUENCE [LARGE SCALE GENOMIC DNA]</scope>
    <source>
        <strain evidence="2 3">NCTC4824</strain>
    </source>
</reference>
<dbReference type="STRING" id="1348624.GCA_001591545_03297"/>
<dbReference type="KEGG" id="blen:NCTC4824_04237"/>
<dbReference type="RefSeq" id="WP_066144748.1">
    <property type="nucleotide sequence ID" value="NZ_CBCSGM010000005.1"/>
</dbReference>
<evidence type="ECO:0000259" key="1">
    <source>
        <dbReference type="PROSITE" id="PS50943"/>
    </source>
</evidence>
<evidence type="ECO:0000313" key="2">
    <source>
        <dbReference type="EMBL" id="SQI63690.1"/>
    </source>
</evidence>
<dbReference type="Gene3D" id="1.10.260.40">
    <property type="entry name" value="lambda repressor-like DNA-binding domains"/>
    <property type="match status" value="1"/>
</dbReference>
<protein>
    <recommendedName>
        <fullName evidence="1">HTH cro/C1-type domain-containing protein</fullName>
    </recommendedName>
</protein>
<dbReference type="SUPFAM" id="SSF47413">
    <property type="entry name" value="lambda repressor-like DNA-binding domains"/>
    <property type="match status" value="1"/>
</dbReference>
<dbReference type="InterPro" id="IPR010982">
    <property type="entry name" value="Lambda_DNA-bd_dom_sf"/>
</dbReference>
<organism evidence="2 3">
    <name type="scientific">Lederbergia lenta</name>
    <name type="common">Bacillus lentus</name>
    <dbReference type="NCBI Taxonomy" id="1467"/>
    <lineage>
        <taxon>Bacteria</taxon>
        <taxon>Bacillati</taxon>
        <taxon>Bacillota</taxon>
        <taxon>Bacilli</taxon>
        <taxon>Bacillales</taxon>
        <taxon>Bacillaceae</taxon>
        <taxon>Lederbergia</taxon>
    </lineage>
</organism>
<dbReference type="PROSITE" id="PS50943">
    <property type="entry name" value="HTH_CROC1"/>
    <property type="match status" value="1"/>
</dbReference>
<gene>
    <name evidence="2" type="ORF">NCTC4824_04237</name>
</gene>
<sequence length="99" mass="11416">MGAGEGIVMDQQTLERIRKAVDDFGSVIKEYRNKEALTYDSIASRIGCSASFIFRAERGSREIPVHMKIRILREGLNWNINEIEQLLVEIGNRYEKKSR</sequence>
<dbReference type="Proteomes" id="UP000249134">
    <property type="component" value="Chromosome 1"/>
</dbReference>
<dbReference type="InterPro" id="IPR001387">
    <property type="entry name" value="Cro/C1-type_HTH"/>
</dbReference>
<dbReference type="EMBL" id="LS483476">
    <property type="protein sequence ID" value="SQI63690.1"/>
    <property type="molecule type" value="Genomic_DNA"/>
</dbReference>
<dbReference type="AlphaFoldDB" id="A0A2X4X155"/>
<feature type="domain" description="HTH cro/C1-type" evidence="1">
    <location>
        <begin position="28"/>
        <end position="83"/>
    </location>
</feature>
<proteinExistence type="predicted"/>
<keyword evidence="3" id="KW-1185">Reference proteome</keyword>